<dbReference type="AlphaFoldDB" id="A0A7I8JTP8"/>
<dbReference type="PANTHER" id="PTHR42706">
    <property type="entry name" value="FORMYLTETRAHYDROFOLATE DEFORMYLASE"/>
    <property type="match status" value="1"/>
</dbReference>
<dbReference type="EMBL" id="CACRZD030000018">
    <property type="protein sequence ID" value="CAA6673567.1"/>
    <property type="molecule type" value="Genomic_DNA"/>
</dbReference>
<dbReference type="InterPro" id="IPR036477">
    <property type="entry name" value="Formyl_transf_N_sf"/>
</dbReference>
<dbReference type="PANTHER" id="PTHR42706:SF1">
    <property type="entry name" value="FORMYLTETRAHYDROFOLATE DEFORMYLASE 2, MITOCHONDRIAL"/>
    <property type="match status" value="1"/>
</dbReference>
<dbReference type="EMBL" id="LR743605">
    <property type="protein sequence ID" value="CAA2634577.1"/>
    <property type="molecule type" value="Genomic_DNA"/>
</dbReference>
<dbReference type="SUPFAM" id="SSF53328">
    <property type="entry name" value="Formyltransferase"/>
    <property type="match status" value="1"/>
</dbReference>
<dbReference type="GO" id="GO:0006730">
    <property type="term" value="P:one-carbon metabolic process"/>
    <property type="evidence" value="ECO:0007669"/>
    <property type="project" value="UniProtKB-KW"/>
</dbReference>
<gene>
    <name evidence="5" type="ORF">SI7747_18019984</name>
</gene>
<sequence>MLLFRRALSSSSSKLPSASCLLRVPGDVVRPRPSNSCGVSSTSSSSNAGGSGRKLGIHVLRCPDAVGIVAKISECIASHGGNIHDVDVFVPRTRGSSTPEGQAFSHLTMDSTMTEFVFDPANWARETMDTDFFNISKLFNADVSIVRVPDVDPKFKIAVLASKQDHCLVDILHGWHDGRLPVQIKCVISNHERAPKTHLVSFLERDGIPYHCLKTTSENKREEEILSLVEGTDFLVLARYMQVLSARFLKRYGKDVINIHHGLLPSFKGINPSRQAYNAGVKLIGATSHFVTEPLDEGPIIEQMVERVSHRDSLRSFVQKSEELEKQCLVKAIKSYCELRVLPMN</sequence>
<proteinExistence type="predicted"/>
<evidence type="ECO:0000259" key="4">
    <source>
        <dbReference type="Pfam" id="PF00551"/>
    </source>
</evidence>
<keyword evidence="1" id="KW-0554">One-carbon metabolism</keyword>
<dbReference type="Proteomes" id="UP001189122">
    <property type="component" value="Unassembled WGS sequence"/>
</dbReference>
<feature type="domain" description="Formyl transferase N-terminal" evidence="4">
    <location>
        <begin position="156"/>
        <end position="333"/>
    </location>
</feature>
<evidence type="ECO:0000313" key="5">
    <source>
        <dbReference type="EMBL" id="CAA2634577.1"/>
    </source>
</evidence>
<accession>A0A7I8JTP8</accession>
<protein>
    <recommendedName>
        <fullName evidence="4">Formyl transferase N-terminal domain-containing protein</fullName>
    </recommendedName>
</protein>
<keyword evidence="2" id="KW-0378">Hydrolase</keyword>
<feature type="region of interest" description="Disordered" evidence="3">
    <location>
        <begin position="31"/>
        <end position="51"/>
    </location>
</feature>
<dbReference type="NCBIfam" id="NF004684">
    <property type="entry name" value="PRK06027.1"/>
    <property type="match status" value="1"/>
</dbReference>
<evidence type="ECO:0000256" key="3">
    <source>
        <dbReference type="SAM" id="MobiDB-lite"/>
    </source>
</evidence>
<feature type="compositionally biased region" description="Low complexity" evidence="3">
    <location>
        <begin position="34"/>
        <end position="48"/>
    </location>
</feature>
<dbReference type="InterPro" id="IPR045865">
    <property type="entry name" value="ACT-like_dom_sf"/>
</dbReference>
<dbReference type="InterPro" id="IPR002376">
    <property type="entry name" value="Formyl_transf_N"/>
</dbReference>
<name>A0A7I8JTP8_SPIIN</name>
<evidence type="ECO:0000256" key="2">
    <source>
        <dbReference type="ARBA" id="ARBA00022801"/>
    </source>
</evidence>
<organism evidence="5">
    <name type="scientific">Spirodela intermedia</name>
    <name type="common">Intermediate duckweed</name>
    <dbReference type="NCBI Taxonomy" id="51605"/>
    <lineage>
        <taxon>Eukaryota</taxon>
        <taxon>Viridiplantae</taxon>
        <taxon>Streptophyta</taxon>
        <taxon>Embryophyta</taxon>
        <taxon>Tracheophyta</taxon>
        <taxon>Spermatophyta</taxon>
        <taxon>Magnoliopsida</taxon>
        <taxon>Liliopsida</taxon>
        <taxon>Araceae</taxon>
        <taxon>Lemnoideae</taxon>
        <taxon>Spirodela</taxon>
    </lineage>
</organism>
<dbReference type="Gene3D" id="3.30.70.260">
    <property type="match status" value="1"/>
</dbReference>
<evidence type="ECO:0000256" key="1">
    <source>
        <dbReference type="ARBA" id="ARBA00022563"/>
    </source>
</evidence>
<dbReference type="PRINTS" id="PR01575">
    <property type="entry name" value="FFH4HYDRLASE"/>
</dbReference>
<reference evidence="5 6" key="1">
    <citation type="submission" date="2019-12" db="EMBL/GenBank/DDBJ databases">
        <authorList>
            <person name="Scholz U."/>
            <person name="Mascher M."/>
            <person name="Fiebig A."/>
        </authorList>
    </citation>
    <scope>NUCLEOTIDE SEQUENCE</scope>
</reference>
<evidence type="ECO:0000313" key="6">
    <source>
        <dbReference type="Proteomes" id="UP001189122"/>
    </source>
</evidence>
<dbReference type="InterPro" id="IPR004810">
    <property type="entry name" value="PurU"/>
</dbReference>
<dbReference type="Gene3D" id="3.40.50.170">
    <property type="entry name" value="Formyl transferase, N-terminal domain"/>
    <property type="match status" value="1"/>
</dbReference>
<keyword evidence="6" id="KW-1185">Reference proteome</keyword>
<dbReference type="GO" id="GO:0008864">
    <property type="term" value="F:formyltetrahydrofolate deformylase activity"/>
    <property type="evidence" value="ECO:0007669"/>
    <property type="project" value="InterPro"/>
</dbReference>
<dbReference type="Pfam" id="PF00551">
    <property type="entry name" value="Formyl_trans_N"/>
    <property type="match status" value="1"/>
</dbReference>
<dbReference type="SUPFAM" id="SSF55021">
    <property type="entry name" value="ACT-like"/>
    <property type="match status" value="1"/>
</dbReference>
<dbReference type="GO" id="GO:0006189">
    <property type="term" value="P:'de novo' IMP biosynthetic process"/>
    <property type="evidence" value="ECO:0007669"/>
    <property type="project" value="InterPro"/>
</dbReference>